<proteinExistence type="predicted"/>
<dbReference type="Proteomes" id="UP000662747">
    <property type="component" value="Chromosome"/>
</dbReference>
<sequence length="122" mass="12936">MKRLSLFCAVMMSMFFAGTADAAATTVTGYVCSAMYTRQNNVGYGQGYVTVQVHNGPGCTGGVVGTYQYLGTGAANTGYQYSEAERLQLFDTARTAATQGTRVNLFIESVGGAIYQTTYSAN</sequence>
<dbReference type="EMBL" id="CP071090">
    <property type="protein sequence ID" value="QSQ20053.1"/>
    <property type="molecule type" value="Genomic_DNA"/>
</dbReference>
<keyword evidence="3" id="KW-1185">Reference proteome</keyword>
<keyword evidence="1" id="KW-0732">Signal</keyword>
<organism evidence="2 3">
    <name type="scientific">Pyxidicoccus parkwayensis</name>
    <dbReference type="NCBI Taxonomy" id="2813578"/>
    <lineage>
        <taxon>Bacteria</taxon>
        <taxon>Pseudomonadati</taxon>
        <taxon>Myxococcota</taxon>
        <taxon>Myxococcia</taxon>
        <taxon>Myxococcales</taxon>
        <taxon>Cystobacterineae</taxon>
        <taxon>Myxococcaceae</taxon>
        <taxon>Pyxidicoccus</taxon>
    </lineage>
</organism>
<dbReference type="RefSeq" id="WP_206721634.1">
    <property type="nucleotide sequence ID" value="NZ_CP071090.1"/>
</dbReference>
<name>A0ABX7NNQ5_9BACT</name>
<evidence type="ECO:0000256" key="1">
    <source>
        <dbReference type="SAM" id="SignalP"/>
    </source>
</evidence>
<accession>A0ABX7NNQ5</accession>
<evidence type="ECO:0000313" key="3">
    <source>
        <dbReference type="Proteomes" id="UP000662747"/>
    </source>
</evidence>
<feature type="chain" id="PRO_5047270480" evidence="1">
    <location>
        <begin position="23"/>
        <end position="122"/>
    </location>
</feature>
<feature type="signal peptide" evidence="1">
    <location>
        <begin position="1"/>
        <end position="22"/>
    </location>
</feature>
<protein>
    <submittedName>
        <fullName evidence="2">Uncharacterized protein</fullName>
    </submittedName>
</protein>
<gene>
    <name evidence="2" type="ORF">JY651_32900</name>
</gene>
<evidence type="ECO:0000313" key="2">
    <source>
        <dbReference type="EMBL" id="QSQ20053.1"/>
    </source>
</evidence>
<reference evidence="2 3" key="1">
    <citation type="submission" date="2021-02" db="EMBL/GenBank/DDBJ databases">
        <title>De Novo genome assembly of isolated myxobacteria.</title>
        <authorList>
            <person name="Stevens D.C."/>
        </authorList>
    </citation>
    <scope>NUCLEOTIDE SEQUENCE [LARGE SCALE GENOMIC DNA]</scope>
    <source>
        <strain evidence="3">SCPEA02</strain>
    </source>
</reference>